<dbReference type="OrthoDB" id="4899548at2759"/>
<dbReference type="PROSITE" id="PS50297">
    <property type="entry name" value="ANK_REP_REGION"/>
    <property type="match status" value="1"/>
</dbReference>
<accession>A0A0M9VUY5</accession>
<name>A0A0M9VUY5_ESCWE</name>
<dbReference type="PANTHER" id="PTHR24126:SF14">
    <property type="entry name" value="ANK_REP_REGION DOMAIN-CONTAINING PROTEIN"/>
    <property type="match status" value="1"/>
</dbReference>
<evidence type="ECO:0000256" key="1">
    <source>
        <dbReference type="ARBA" id="ARBA00022737"/>
    </source>
</evidence>
<sequence length="128" mass="14127">MACGNTLEVFNLLKVTDESLGAKDSLGRVPLHYAATSGQVELVKVVLERSKRIGISVDFEDNDGWSPLLWATRGLSRNSRAGDPKRSQYEVIQFLIKGQANVTKAVKIAFGVWTALDIAYYNRADPEV</sequence>
<reference evidence="4 5" key="1">
    <citation type="submission" date="2015-07" db="EMBL/GenBank/DDBJ databases">
        <title>The genome of the fungus Escovopsis weberi, a specialized disease agent of ant agriculture.</title>
        <authorList>
            <person name="de Man T.J."/>
            <person name="Stajich J.E."/>
            <person name="Kubicek C.P."/>
            <person name="Chenthamara K."/>
            <person name="Atanasova L."/>
            <person name="Druzhinina I.S."/>
            <person name="Birnbaum S."/>
            <person name="Barribeau S.M."/>
            <person name="Teiling C."/>
            <person name="Suen G."/>
            <person name="Currie C."/>
            <person name="Gerardo N.M."/>
        </authorList>
    </citation>
    <scope>NUCLEOTIDE SEQUENCE [LARGE SCALE GENOMIC DNA]</scope>
</reference>
<dbReference type="PANTHER" id="PTHR24126">
    <property type="entry name" value="ANKYRIN REPEAT, PH AND SEC7 DOMAIN CONTAINING PROTEIN SECG-RELATED"/>
    <property type="match status" value="1"/>
</dbReference>
<protein>
    <submittedName>
        <fullName evidence="4">60 kDa lysophospholipase</fullName>
    </submittedName>
</protein>
<proteinExistence type="predicted"/>
<evidence type="ECO:0000313" key="4">
    <source>
        <dbReference type="EMBL" id="KOS20399.1"/>
    </source>
</evidence>
<dbReference type="InterPro" id="IPR036770">
    <property type="entry name" value="Ankyrin_rpt-contain_sf"/>
</dbReference>
<comment type="caution">
    <text evidence="4">The sequence shown here is derived from an EMBL/GenBank/DDBJ whole genome shotgun (WGS) entry which is preliminary data.</text>
</comment>
<keyword evidence="1" id="KW-0677">Repeat</keyword>
<evidence type="ECO:0000256" key="2">
    <source>
        <dbReference type="ARBA" id="ARBA00023043"/>
    </source>
</evidence>
<keyword evidence="5" id="KW-1185">Reference proteome</keyword>
<dbReference type="Proteomes" id="UP000053831">
    <property type="component" value="Unassembled WGS sequence"/>
</dbReference>
<keyword evidence="2 3" id="KW-0040">ANK repeat</keyword>
<dbReference type="PROSITE" id="PS50088">
    <property type="entry name" value="ANK_REPEAT"/>
    <property type="match status" value="1"/>
</dbReference>
<gene>
    <name evidence="4" type="ORF">ESCO_005288</name>
</gene>
<dbReference type="Pfam" id="PF12796">
    <property type="entry name" value="Ank_2"/>
    <property type="match status" value="1"/>
</dbReference>
<evidence type="ECO:0000256" key="3">
    <source>
        <dbReference type="PROSITE-ProRule" id="PRU00023"/>
    </source>
</evidence>
<dbReference type="Gene3D" id="1.25.40.20">
    <property type="entry name" value="Ankyrin repeat-containing domain"/>
    <property type="match status" value="1"/>
</dbReference>
<dbReference type="AlphaFoldDB" id="A0A0M9VUY5"/>
<dbReference type="InterPro" id="IPR002110">
    <property type="entry name" value="Ankyrin_rpt"/>
</dbReference>
<dbReference type="EMBL" id="LGSR01000017">
    <property type="protein sequence ID" value="KOS20399.1"/>
    <property type="molecule type" value="Genomic_DNA"/>
</dbReference>
<dbReference type="STRING" id="150374.A0A0M9VUY5"/>
<dbReference type="SUPFAM" id="SSF48403">
    <property type="entry name" value="Ankyrin repeat"/>
    <property type="match status" value="1"/>
</dbReference>
<organism evidence="4 5">
    <name type="scientific">Escovopsis weberi</name>
    <dbReference type="NCBI Taxonomy" id="150374"/>
    <lineage>
        <taxon>Eukaryota</taxon>
        <taxon>Fungi</taxon>
        <taxon>Dikarya</taxon>
        <taxon>Ascomycota</taxon>
        <taxon>Pezizomycotina</taxon>
        <taxon>Sordariomycetes</taxon>
        <taxon>Hypocreomycetidae</taxon>
        <taxon>Hypocreales</taxon>
        <taxon>Hypocreaceae</taxon>
        <taxon>Escovopsis</taxon>
    </lineage>
</organism>
<dbReference type="SMART" id="SM00248">
    <property type="entry name" value="ANK"/>
    <property type="match status" value="2"/>
</dbReference>
<evidence type="ECO:0000313" key="5">
    <source>
        <dbReference type="Proteomes" id="UP000053831"/>
    </source>
</evidence>
<feature type="repeat" description="ANK" evidence="3">
    <location>
        <begin position="26"/>
        <end position="58"/>
    </location>
</feature>